<dbReference type="AlphaFoldDB" id="A0A8H6XCE2"/>
<dbReference type="OrthoDB" id="3040848at2759"/>
<reference evidence="1" key="1">
    <citation type="submission" date="2020-05" db="EMBL/GenBank/DDBJ databases">
        <title>Mycena genomes resolve the evolution of fungal bioluminescence.</title>
        <authorList>
            <person name="Tsai I.J."/>
        </authorList>
    </citation>
    <scope>NUCLEOTIDE SEQUENCE</scope>
    <source>
        <strain evidence="1">160909Yilan</strain>
    </source>
</reference>
<accession>A0A8H6XCE2</accession>
<dbReference type="EMBL" id="JACAZH010000032">
    <property type="protein sequence ID" value="KAF7338748.1"/>
    <property type="molecule type" value="Genomic_DNA"/>
</dbReference>
<sequence length="151" mass="17034">MWRNQTEFAPMIHALGLHRDPGRGRTHIVLKEVKYVPTATKLKNKFRVISCGVFRIKDVLRDMEFIMGLGPGKAQECVDRVFIGRQEQRLDVPFLDLTFGDGLATLSSGATNIDTILGLAYDPDWRKRLNAGTPPGPMTLRSRARDAEHIF</sequence>
<proteinExistence type="predicted"/>
<protein>
    <submittedName>
        <fullName evidence="1">MYND-type domain-containing protein</fullName>
    </submittedName>
</protein>
<gene>
    <name evidence="1" type="ORF">MSAN_02197200</name>
</gene>
<name>A0A8H6XCE2_9AGAR</name>
<dbReference type="Proteomes" id="UP000623467">
    <property type="component" value="Unassembled WGS sequence"/>
</dbReference>
<evidence type="ECO:0000313" key="1">
    <source>
        <dbReference type="EMBL" id="KAF7338748.1"/>
    </source>
</evidence>
<keyword evidence="2" id="KW-1185">Reference proteome</keyword>
<evidence type="ECO:0000313" key="2">
    <source>
        <dbReference type="Proteomes" id="UP000623467"/>
    </source>
</evidence>
<organism evidence="1 2">
    <name type="scientific">Mycena sanguinolenta</name>
    <dbReference type="NCBI Taxonomy" id="230812"/>
    <lineage>
        <taxon>Eukaryota</taxon>
        <taxon>Fungi</taxon>
        <taxon>Dikarya</taxon>
        <taxon>Basidiomycota</taxon>
        <taxon>Agaricomycotina</taxon>
        <taxon>Agaricomycetes</taxon>
        <taxon>Agaricomycetidae</taxon>
        <taxon>Agaricales</taxon>
        <taxon>Marasmiineae</taxon>
        <taxon>Mycenaceae</taxon>
        <taxon>Mycena</taxon>
    </lineage>
</organism>
<comment type="caution">
    <text evidence="1">The sequence shown here is derived from an EMBL/GenBank/DDBJ whole genome shotgun (WGS) entry which is preliminary data.</text>
</comment>